<dbReference type="EMBL" id="CP011388">
    <property type="protein sequence ID" value="ANE48514.1"/>
    <property type="molecule type" value="Genomic_DNA"/>
</dbReference>
<dbReference type="SUPFAM" id="SSF51215">
    <property type="entry name" value="Regulatory protein AraC"/>
    <property type="match status" value="1"/>
</dbReference>
<keyword evidence="3" id="KW-0804">Transcription</keyword>
<dbReference type="GO" id="GO:0043565">
    <property type="term" value="F:sequence-specific DNA binding"/>
    <property type="evidence" value="ECO:0007669"/>
    <property type="project" value="InterPro"/>
</dbReference>
<dbReference type="InterPro" id="IPR003313">
    <property type="entry name" value="AraC-bd"/>
</dbReference>
<evidence type="ECO:0000256" key="1">
    <source>
        <dbReference type="ARBA" id="ARBA00023015"/>
    </source>
</evidence>
<keyword evidence="2" id="KW-0238">DNA-binding</keyword>
<organism evidence="5 6">
    <name type="scientific">Paenibacillus swuensis</name>
    <dbReference type="NCBI Taxonomy" id="1178515"/>
    <lineage>
        <taxon>Bacteria</taxon>
        <taxon>Bacillati</taxon>
        <taxon>Bacillota</taxon>
        <taxon>Bacilli</taxon>
        <taxon>Bacillales</taxon>
        <taxon>Paenibacillaceae</taxon>
        <taxon>Paenibacillus</taxon>
    </lineage>
</organism>
<dbReference type="InterPro" id="IPR050204">
    <property type="entry name" value="AraC_XylS_family_regulators"/>
</dbReference>
<evidence type="ECO:0000259" key="4">
    <source>
        <dbReference type="PROSITE" id="PS01124"/>
    </source>
</evidence>
<keyword evidence="6" id="KW-1185">Reference proteome</keyword>
<evidence type="ECO:0000313" key="5">
    <source>
        <dbReference type="EMBL" id="ANE48514.1"/>
    </source>
</evidence>
<dbReference type="InterPro" id="IPR014710">
    <property type="entry name" value="RmlC-like_jellyroll"/>
</dbReference>
<dbReference type="Gene3D" id="1.10.10.60">
    <property type="entry name" value="Homeodomain-like"/>
    <property type="match status" value="1"/>
</dbReference>
<dbReference type="InterPro" id="IPR009057">
    <property type="entry name" value="Homeodomain-like_sf"/>
</dbReference>
<proteinExistence type="predicted"/>
<dbReference type="RefSeq" id="WP_068610463.1">
    <property type="nucleotide sequence ID" value="NZ_CP011388.1"/>
</dbReference>
<dbReference type="STRING" id="1178515.SY83_22005"/>
<sequence length="266" mass="30695">MDQKHLLGLDDVYSVYAGNIVYPPGGSYGPRKQQDIQLVLVHSGSMEVTVDGVLHQVLPGQVLLLKPQHQEWFKFSSHQETWHRWISVHVPELTELKRNGLEALPNIISIPSELNRTVELLLSLQTQYEQTSNVIRSIGYGAIELFMAANFRSRQLQDLHPSILLAKDFINSHFHEELSLRDIASQAGVSPEHLVRLFRLHEDTTPMKYVWNYRVLRANELLIQTGLRINEITERCGFKSTYHFARVMKKQTGRTPTEIRLDAWHK</sequence>
<dbReference type="SUPFAM" id="SSF46689">
    <property type="entry name" value="Homeodomain-like"/>
    <property type="match status" value="2"/>
</dbReference>
<dbReference type="PATRIC" id="fig|1178515.4.peg.4462"/>
<dbReference type="GO" id="GO:0003700">
    <property type="term" value="F:DNA-binding transcription factor activity"/>
    <property type="evidence" value="ECO:0007669"/>
    <property type="project" value="InterPro"/>
</dbReference>
<dbReference type="OrthoDB" id="2559672at2"/>
<dbReference type="InterPro" id="IPR037923">
    <property type="entry name" value="HTH-like"/>
</dbReference>
<evidence type="ECO:0000256" key="2">
    <source>
        <dbReference type="ARBA" id="ARBA00023125"/>
    </source>
</evidence>
<name>A0A172TNN9_9BACL</name>
<dbReference type="PANTHER" id="PTHR46796:SF6">
    <property type="entry name" value="ARAC SUBFAMILY"/>
    <property type="match status" value="1"/>
</dbReference>
<dbReference type="AlphaFoldDB" id="A0A172TNN9"/>
<reference evidence="5 6" key="1">
    <citation type="submission" date="2015-01" db="EMBL/GenBank/DDBJ databases">
        <title>Paenibacillus swuensis/DY6/whole genome sequencing.</title>
        <authorList>
            <person name="Kim M.K."/>
            <person name="Srinivasan S."/>
            <person name="Lee J.-J."/>
        </authorList>
    </citation>
    <scope>NUCLEOTIDE SEQUENCE [LARGE SCALE GENOMIC DNA]</scope>
    <source>
        <strain evidence="5 6">DY6</strain>
    </source>
</reference>
<feature type="domain" description="HTH araC/xylS-type" evidence="4">
    <location>
        <begin position="164"/>
        <end position="262"/>
    </location>
</feature>
<dbReference type="PANTHER" id="PTHR46796">
    <property type="entry name" value="HTH-TYPE TRANSCRIPTIONAL ACTIVATOR RHAS-RELATED"/>
    <property type="match status" value="1"/>
</dbReference>
<evidence type="ECO:0000313" key="6">
    <source>
        <dbReference type="Proteomes" id="UP000076927"/>
    </source>
</evidence>
<dbReference type="Pfam" id="PF02311">
    <property type="entry name" value="AraC_binding"/>
    <property type="match status" value="1"/>
</dbReference>
<evidence type="ECO:0000256" key="3">
    <source>
        <dbReference type="ARBA" id="ARBA00023163"/>
    </source>
</evidence>
<dbReference type="SMART" id="SM00342">
    <property type="entry name" value="HTH_ARAC"/>
    <property type="match status" value="1"/>
</dbReference>
<keyword evidence="1" id="KW-0805">Transcription regulation</keyword>
<dbReference type="PROSITE" id="PS01124">
    <property type="entry name" value="HTH_ARAC_FAMILY_2"/>
    <property type="match status" value="1"/>
</dbReference>
<protein>
    <recommendedName>
        <fullName evidence="4">HTH araC/xylS-type domain-containing protein</fullName>
    </recommendedName>
</protein>
<dbReference type="Proteomes" id="UP000076927">
    <property type="component" value="Chromosome"/>
</dbReference>
<dbReference type="InterPro" id="IPR018060">
    <property type="entry name" value="HTH_AraC"/>
</dbReference>
<dbReference type="KEGG" id="pswu:SY83_22005"/>
<dbReference type="Pfam" id="PF12833">
    <property type="entry name" value="HTH_18"/>
    <property type="match status" value="1"/>
</dbReference>
<accession>A0A172TNN9</accession>
<gene>
    <name evidence="5" type="ORF">SY83_22005</name>
</gene>
<dbReference type="Gene3D" id="2.60.120.10">
    <property type="entry name" value="Jelly Rolls"/>
    <property type="match status" value="1"/>
</dbReference>